<accession>A0A6J4U2C0</accession>
<sequence length="150" mass="15961">MTRVGSARRGHRKAKERIMVAEQVSTSRYWSATMTAPREIRLTVRLESPGEEGVNVATTLSFMPPISEPWGEAIDRLLYAGVHDGLGSAARPLPAQGITVSVTELVLEPPLDAATDPLVADRVGETIRAMTAAAVGALWSGLDQGLDAAQ</sequence>
<dbReference type="EMBL" id="CADCWE010000099">
    <property type="protein sequence ID" value="CAA9538228.1"/>
    <property type="molecule type" value="Genomic_DNA"/>
</dbReference>
<evidence type="ECO:0000313" key="1">
    <source>
        <dbReference type="EMBL" id="CAA9538228.1"/>
    </source>
</evidence>
<name>A0A6J4U2C0_9BACT</name>
<gene>
    <name evidence="1" type="ORF">AVDCRST_MAG73-1631</name>
</gene>
<proteinExistence type="predicted"/>
<protein>
    <submittedName>
        <fullName evidence="1">Uncharacterized protein</fullName>
    </submittedName>
</protein>
<reference evidence="1" key="1">
    <citation type="submission" date="2020-02" db="EMBL/GenBank/DDBJ databases">
        <authorList>
            <person name="Meier V. D."/>
        </authorList>
    </citation>
    <scope>NUCLEOTIDE SEQUENCE</scope>
    <source>
        <strain evidence="1">AVDCRST_MAG73</strain>
    </source>
</reference>
<dbReference type="AlphaFoldDB" id="A0A6J4U2C0"/>
<organism evidence="1">
    <name type="scientific">uncultured Thermomicrobiales bacterium</name>
    <dbReference type="NCBI Taxonomy" id="1645740"/>
    <lineage>
        <taxon>Bacteria</taxon>
        <taxon>Pseudomonadati</taxon>
        <taxon>Thermomicrobiota</taxon>
        <taxon>Thermomicrobia</taxon>
        <taxon>Thermomicrobiales</taxon>
        <taxon>environmental samples</taxon>
    </lineage>
</organism>